<dbReference type="OrthoDB" id="10250354at2759"/>
<accession>A0A835RPT8</accession>
<dbReference type="Proteomes" id="UP000636800">
    <property type="component" value="Chromosome 1"/>
</dbReference>
<dbReference type="AlphaFoldDB" id="A0A835RPT8"/>
<protein>
    <submittedName>
        <fullName evidence="1">Uncharacterized protein</fullName>
    </submittedName>
</protein>
<dbReference type="EMBL" id="JADCNL010000001">
    <property type="protein sequence ID" value="KAG0495679.1"/>
    <property type="molecule type" value="Genomic_DNA"/>
</dbReference>
<reference evidence="1 2" key="1">
    <citation type="journal article" date="2020" name="Nat. Food">
        <title>A phased Vanilla planifolia genome enables genetic improvement of flavour and production.</title>
        <authorList>
            <person name="Hasing T."/>
            <person name="Tang H."/>
            <person name="Brym M."/>
            <person name="Khazi F."/>
            <person name="Huang T."/>
            <person name="Chambers A.H."/>
        </authorList>
    </citation>
    <scope>NUCLEOTIDE SEQUENCE [LARGE SCALE GENOMIC DNA]</scope>
    <source>
        <tissue evidence="1">Leaf</tissue>
    </source>
</reference>
<evidence type="ECO:0000313" key="2">
    <source>
        <dbReference type="Proteomes" id="UP000636800"/>
    </source>
</evidence>
<gene>
    <name evidence="1" type="ORF">HPP92_000370</name>
</gene>
<keyword evidence="2" id="KW-1185">Reference proteome</keyword>
<proteinExistence type="predicted"/>
<sequence>MDGRTRMRRTIKREYSDSEIPIFQNCLYKLKGIDGGFTLDLGKIVFYSGLPETLEIVGGKSDVDVKTPTRLVVQSANYH</sequence>
<evidence type="ECO:0000313" key="1">
    <source>
        <dbReference type="EMBL" id="KAG0495679.1"/>
    </source>
</evidence>
<name>A0A835RPT8_VANPL</name>
<organism evidence="1 2">
    <name type="scientific">Vanilla planifolia</name>
    <name type="common">Vanilla</name>
    <dbReference type="NCBI Taxonomy" id="51239"/>
    <lineage>
        <taxon>Eukaryota</taxon>
        <taxon>Viridiplantae</taxon>
        <taxon>Streptophyta</taxon>
        <taxon>Embryophyta</taxon>
        <taxon>Tracheophyta</taxon>
        <taxon>Spermatophyta</taxon>
        <taxon>Magnoliopsida</taxon>
        <taxon>Liliopsida</taxon>
        <taxon>Asparagales</taxon>
        <taxon>Orchidaceae</taxon>
        <taxon>Vanilloideae</taxon>
        <taxon>Vanilleae</taxon>
        <taxon>Vanilla</taxon>
    </lineage>
</organism>
<comment type="caution">
    <text evidence="1">The sequence shown here is derived from an EMBL/GenBank/DDBJ whole genome shotgun (WGS) entry which is preliminary data.</text>
</comment>